<dbReference type="InterPro" id="IPR011017">
    <property type="entry name" value="TRASH_dom"/>
</dbReference>
<dbReference type="InterPro" id="IPR056526">
    <property type="entry name" value="TRASH_HVO_1752"/>
</dbReference>
<dbReference type="PANTHER" id="PTHR43413:SF4">
    <property type="entry name" value="HTH-TYPE TRANSCRIPTIONAL REGULATOR LYSM"/>
    <property type="match status" value="1"/>
</dbReference>
<evidence type="ECO:0000256" key="3">
    <source>
        <dbReference type="ARBA" id="ARBA00023163"/>
    </source>
</evidence>
<keyword evidence="3" id="KW-0804">Transcription</keyword>
<dbReference type="SMART" id="SM00344">
    <property type="entry name" value="HTH_ASNC"/>
    <property type="match status" value="1"/>
</dbReference>
<dbReference type="AlphaFoldDB" id="A0A4D6K8W0"/>
<dbReference type="Gene3D" id="1.10.10.10">
    <property type="entry name" value="Winged helix-like DNA-binding domain superfamily/Winged helix DNA-binding domain"/>
    <property type="match status" value="1"/>
</dbReference>
<dbReference type="InterPro" id="IPR011991">
    <property type="entry name" value="ArsR-like_HTH"/>
</dbReference>
<dbReference type="PRINTS" id="PR00033">
    <property type="entry name" value="HTHASNC"/>
</dbReference>
<proteinExistence type="predicted"/>
<dbReference type="InterPro" id="IPR019888">
    <property type="entry name" value="Tscrpt_reg_AsnC-like"/>
</dbReference>
<dbReference type="PROSITE" id="PS50956">
    <property type="entry name" value="HTH_ASNC_2"/>
    <property type="match status" value="1"/>
</dbReference>
<accession>A0A4D6K8W0</accession>
<dbReference type="InterPro" id="IPR050684">
    <property type="entry name" value="HTH-Siroheme_Decarb"/>
</dbReference>
<feature type="domain" description="HTH asnC-type" evidence="4">
    <location>
        <begin position="4"/>
        <end position="67"/>
    </location>
</feature>
<dbReference type="EMBL" id="CP039375">
    <property type="protein sequence ID" value="QCD64230.1"/>
    <property type="molecule type" value="Genomic_DNA"/>
</dbReference>
<dbReference type="GeneID" id="42177424"/>
<dbReference type="Pfam" id="PF13404">
    <property type="entry name" value="HTH_AsnC-type"/>
    <property type="match status" value="1"/>
</dbReference>
<gene>
    <name evidence="5" type="ORF">E5139_00765</name>
</gene>
<dbReference type="SUPFAM" id="SSF46785">
    <property type="entry name" value="Winged helix' DNA-binding domain"/>
    <property type="match status" value="1"/>
</dbReference>
<dbReference type="Proteomes" id="UP000297053">
    <property type="component" value="Chromosome"/>
</dbReference>
<keyword evidence="2" id="KW-0238">DNA-binding</keyword>
<dbReference type="RefSeq" id="WP_015763641.1">
    <property type="nucleotide sequence ID" value="NZ_CP039375.1"/>
</dbReference>
<dbReference type="PANTHER" id="PTHR43413">
    <property type="entry name" value="TRANSCRIPTIONAL REGULATOR, ASNC FAMILY"/>
    <property type="match status" value="1"/>
</dbReference>
<reference evidence="5 6" key="2">
    <citation type="submission" date="2019-04" db="EMBL/GenBank/DDBJ databases">
        <authorList>
            <person name="Yang S."/>
            <person name="Wei W."/>
        </authorList>
    </citation>
    <scope>NUCLEOTIDE SEQUENCE [LARGE SCALE GENOMIC DNA]</scope>
    <source>
        <strain evidence="6">ZP60</strain>
    </source>
</reference>
<dbReference type="Pfam" id="PF24273">
    <property type="entry name" value="TRASH_HVO_1752_C"/>
    <property type="match status" value="1"/>
</dbReference>
<organism evidence="5 6">
    <name type="scientific">Halomicrobium mukohataei</name>
    <dbReference type="NCBI Taxonomy" id="57705"/>
    <lineage>
        <taxon>Archaea</taxon>
        <taxon>Methanobacteriati</taxon>
        <taxon>Methanobacteriota</taxon>
        <taxon>Stenosarchaea group</taxon>
        <taxon>Halobacteria</taxon>
        <taxon>Halobacteriales</taxon>
        <taxon>Haloarculaceae</taxon>
        <taxon>Halomicrobium</taxon>
    </lineage>
</organism>
<keyword evidence="1" id="KW-0805">Transcription regulation</keyword>
<reference evidence="5 6" key="1">
    <citation type="submission" date="2019-04" db="EMBL/GenBank/DDBJ databases">
        <title>Complete genome sequence of Arthrobacter sp. ZXY-2 associated with effective atrazine degradation and salt adaptation.</title>
        <authorList>
            <person name="Zhao X."/>
        </authorList>
    </citation>
    <scope>NUCLEOTIDE SEQUENCE [LARGE SCALE GENOMIC DNA]</scope>
    <source>
        <strain evidence="6">ZP60</strain>
    </source>
</reference>
<dbReference type="CDD" id="cd00090">
    <property type="entry name" value="HTH_ARSR"/>
    <property type="match status" value="1"/>
</dbReference>
<dbReference type="InterPro" id="IPR036388">
    <property type="entry name" value="WH-like_DNA-bd_sf"/>
</dbReference>
<dbReference type="InterPro" id="IPR000485">
    <property type="entry name" value="AsnC-type_HTH_dom"/>
</dbReference>
<dbReference type="OMA" id="MIADSEW"/>
<evidence type="ECO:0000256" key="1">
    <source>
        <dbReference type="ARBA" id="ARBA00023015"/>
    </source>
</evidence>
<dbReference type="InterPro" id="IPR036390">
    <property type="entry name" value="WH_DNA-bd_sf"/>
</dbReference>
<evidence type="ECO:0000313" key="5">
    <source>
        <dbReference type="EMBL" id="QCD64230.1"/>
    </source>
</evidence>
<protein>
    <submittedName>
        <fullName evidence="5">AsnC family transcriptional regulator</fullName>
    </submittedName>
</protein>
<evidence type="ECO:0000313" key="6">
    <source>
        <dbReference type="Proteomes" id="UP000297053"/>
    </source>
</evidence>
<evidence type="ECO:0000259" key="4">
    <source>
        <dbReference type="PROSITE" id="PS50956"/>
    </source>
</evidence>
<name>A0A4D6K8W0_9EURY</name>
<dbReference type="SMART" id="SM00746">
    <property type="entry name" value="TRASH"/>
    <property type="match status" value="1"/>
</dbReference>
<evidence type="ECO:0000256" key="2">
    <source>
        <dbReference type="ARBA" id="ARBA00023125"/>
    </source>
</evidence>
<sequence length="196" mass="22010">MDTLDDTDRQILELLLEDARRPYSEIGDAVDLSGPAVSDRIERLQERGLLRRFTVELDRQMLRDGVSVLVELRVDPDIAADVATRLGTVDAVEHVLRTVDARLLFTATVPEADVTSLLEEWDLLQYVREFDVRVLADTVWSPSVGSAELAPTCVECGNTVDDEGTSRVLDGTEYYFCCESCESRFVETYDQLRDGT</sequence>
<dbReference type="KEGG" id="halz:E5139_00765"/>
<dbReference type="GO" id="GO:0043565">
    <property type="term" value="F:sequence-specific DNA binding"/>
    <property type="evidence" value="ECO:0007669"/>
    <property type="project" value="InterPro"/>
</dbReference>